<feature type="transmembrane region" description="Helical" evidence="1">
    <location>
        <begin position="20"/>
        <end position="41"/>
    </location>
</feature>
<proteinExistence type="predicted"/>
<keyword evidence="1" id="KW-0812">Transmembrane</keyword>
<name>A0A022R2L0_ERYGU</name>
<organism evidence="2 3">
    <name type="scientific">Erythranthe guttata</name>
    <name type="common">Yellow monkey flower</name>
    <name type="synonym">Mimulus guttatus</name>
    <dbReference type="NCBI Taxonomy" id="4155"/>
    <lineage>
        <taxon>Eukaryota</taxon>
        <taxon>Viridiplantae</taxon>
        <taxon>Streptophyta</taxon>
        <taxon>Embryophyta</taxon>
        <taxon>Tracheophyta</taxon>
        <taxon>Spermatophyta</taxon>
        <taxon>Magnoliopsida</taxon>
        <taxon>eudicotyledons</taxon>
        <taxon>Gunneridae</taxon>
        <taxon>Pentapetalae</taxon>
        <taxon>asterids</taxon>
        <taxon>lamiids</taxon>
        <taxon>Lamiales</taxon>
        <taxon>Phrymaceae</taxon>
        <taxon>Erythranthe</taxon>
    </lineage>
</organism>
<keyword evidence="1" id="KW-0472">Membrane</keyword>
<reference evidence="2 3" key="1">
    <citation type="journal article" date="2013" name="Proc. Natl. Acad. Sci. U.S.A.">
        <title>Fine-scale variation in meiotic recombination in Mimulus inferred from population shotgun sequencing.</title>
        <authorList>
            <person name="Hellsten U."/>
            <person name="Wright K.M."/>
            <person name="Jenkins J."/>
            <person name="Shu S."/>
            <person name="Yuan Y."/>
            <person name="Wessler S.R."/>
            <person name="Schmutz J."/>
            <person name="Willis J.H."/>
            <person name="Rokhsar D.S."/>
        </authorList>
    </citation>
    <scope>NUCLEOTIDE SEQUENCE [LARGE SCALE GENOMIC DNA]</scope>
    <source>
        <strain evidence="3">cv. DUN x IM62</strain>
    </source>
</reference>
<dbReference type="AlphaFoldDB" id="A0A022R2L0"/>
<dbReference type="EMBL" id="KI630793">
    <property type="protein sequence ID" value="EYU33075.1"/>
    <property type="molecule type" value="Genomic_DNA"/>
</dbReference>
<evidence type="ECO:0000313" key="3">
    <source>
        <dbReference type="Proteomes" id="UP000030748"/>
    </source>
</evidence>
<evidence type="ECO:0000256" key="1">
    <source>
        <dbReference type="SAM" id="Phobius"/>
    </source>
</evidence>
<keyword evidence="3" id="KW-1185">Reference proteome</keyword>
<evidence type="ECO:0000313" key="2">
    <source>
        <dbReference type="EMBL" id="EYU33075.1"/>
    </source>
</evidence>
<gene>
    <name evidence="2" type="ORF">MIMGU_mgv1a017411mg</name>
</gene>
<sequence>MQRRKKTCNFYNSTTRYTVVQLPSYLTIIFLMCLYNIYMYINNSFTSMLIYAGYEFDRTFRFSWEHQYKYCYPAGG</sequence>
<keyword evidence="1" id="KW-1133">Transmembrane helix</keyword>
<protein>
    <submittedName>
        <fullName evidence="2">Uncharacterized protein</fullName>
    </submittedName>
</protein>
<dbReference type="Proteomes" id="UP000030748">
    <property type="component" value="Unassembled WGS sequence"/>
</dbReference>
<accession>A0A022R2L0</accession>